<feature type="region of interest" description="Disordered" evidence="1">
    <location>
        <begin position="99"/>
        <end position="123"/>
    </location>
</feature>
<dbReference type="EMBL" id="JAENGY010000086">
    <property type="protein sequence ID" value="KAG6974583.1"/>
    <property type="molecule type" value="Genomic_DNA"/>
</dbReference>
<evidence type="ECO:0000313" key="2">
    <source>
        <dbReference type="EMBL" id="KAG6974583.1"/>
    </source>
</evidence>
<dbReference type="Proteomes" id="UP000709295">
    <property type="component" value="Unassembled WGS sequence"/>
</dbReference>
<organism evidence="2 3">
    <name type="scientific">Phytophthora aleatoria</name>
    <dbReference type="NCBI Taxonomy" id="2496075"/>
    <lineage>
        <taxon>Eukaryota</taxon>
        <taxon>Sar</taxon>
        <taxon>Stramenopiles</taxon>
        <taxon>Oomycota</taxon>
        <taxon>Peronosporomycetes</taxon>
        <taxon>Peronosporales</taxon>
        <taxon>Peronosporaceae</taxon>
        <taxon>Phytophthora</taxon>
    </lineage>
</organism>
<keyword evidence="3" id="KW-1185">Reference proteome</keyword>
<feature type="region of interest" description="Disordered" evidence="1">
    <location>
        <begin position="1"/>
        <end position="26"/>
    </location>
</feature>
<gene>
    <name evidence="2" type="ORF">JG688_00003005</name>
</gene>
<feature type="compositionally biased region" description="Basic residues" evidence="1">
    <location>
        <begin position="99"/>
        <end position="114"/>
    </location>
</feature>
<evidence type="ECO:0000313" key="3">
    <source>
        <dbReference type="Proteomes" id="UP000709295"/>
    </source>
</evidence>
<accession>A0A8J5J2B2</accession>
<evidence type="ECO:0000256" key="1">
    <source>
        <dbReference type="SAM" id="MobiDB-lite"/>
    </source>
</evidence>
<dbReference type="AlphaFoldDB" id="A0A8J5J2B2"/>
<protein>
    <submittedName>
        <fullName evidence="2">Uncharacterized protein</fullName>
    </submittedName>
</protein>
<comment type="caution">
    <text evidence="2">The sequence shown here is derived from an EMBL/GenBank/DDBJ whole genome shotgun (WGS) entry which is preliminary data.</text>
</comment>
<name>A0A8J5J2B2_9STRA</name>
<proteinExistence type="predicted"/>
<sequence>MGLLKWSNSSPNGQTQAPSAPHYPATIDGSIKKIRVPLPNDAALGLFGHIYRAAHTCDLEDKHANGAPSTLLSSSCVWTYRSALVDVYRANKARSRLATRPRIAPRHRQLRKGNHQLEEARAQ</sequence>
<reference evidence="2" key="1">
    <citation type="submission" date="2021-01" db="EMBL/GenBank/DDBJ databases">
        <title>Phytophthora aleatoria, a newly-described species from Pinus radiata is distinct from Phytophthora cactorum isolates based on comparative genomics.</title>
        <authorList>
            <person name="Mcdougal R."/>
            <person name="Panda P."/>
            <person name="Williams N."/>
            <person name="Studholme D.J."/>
        </authorList>
    </citation>
    <scope>NUCLEOTIDE SEQUENCE</scope>
    <source>
        <strain evidence="2">NZFS 4037</strain>
    </source>
</reference>
<feature type="compositionally biased region" description="Polar residues" evidence="1">
    <location>
        <begin position="1"/>
        <end position="18"/>
    </location>
</feature>